<sequence>MLYSICGIQLQINEAEFKKQKKILSELDYEKKLLLKQHKILNSKRKELAFLSTTSDRIQFKNNLDKVEKVSEVITELNKERNRNLSRKMKCETAIKEIKSLNRELDTGEIVCLSCGSVHIGYKTSSRKEYAFDITTKEIRKDIINSIEYKIVDYEEEIERINLLLNEQQKILKELLSFEEVSLESLLVYKEELFNAEDADKRVTELDIKITEIKSILTNFEITKESIESTEKEILDNILELMNSVYKELEPEGTLNFDSLFTKKTETYSGSEQTIFYLLKMYVFQIITKHNNPIVVDSFRSEDLTSEKEKKFLELFNKLDNQIIFTTTLKDEEVGKYDREEFDYINHLDYSSHTPSNILKRQYADSFNLLLKEFIQ</sequence>
<dbReference type="EMBL" id="CP042593">
    <property type="protein sequence ID" value="QED47758.1"/>
    <property type="molecule type" value="Genomic_DNA"/>
</dbReference>
<proteinExistence type="predicted"/>
<dbReference type="Proteomes" id="UP000321555">
    <property type="component" value="Chromosome"/>
</dbReference>
<dbReference type="RefSeq" id="WP_057770289.1">
    <property type="nucleotide sequence ID" value="NZ_CP042593.1"/>
</dbReference>
<dbReference type="STRING" id="1742359.GCA_001439625_00664"/>
<protein>
    <submittedName>
        <fullName evidence="2">Uncharacterized protein</fullName>
    </submittedName>
</protein>
<keyword evidence="1" id="KW-0175">Coiled coil</keyword>
<gene>
    <name evidence="2" type="ORF">FSZ17_11100</name>
</gene>
<feature type="coiled-coil region" evidence="1">
    <location>
        <begin position="144"/>
        <end position="171"/>
    </location>
</feature>
<reference evidence="3" key="1">
    <citation type="submission" date="2019-08" db="EMBL/GenBank/DDBJ databases">
        <authorList>
            <person name="Zheng X."/>
        </authorList>
    </citation>
    <scope>NUCLEOTIDE SEQUENCE [LARGE SCALE GENOMIC DNA]</scope>
    <source>
        <strain evidence="3">FJAT-25496</strain>
    </source>
</reference>
<dbReference type="KEGG" id="bda:FSZ17_11100"/>
<evidence type="ECO:0000256" key="1">
    <source>
        <dbReference type="SAM" id="Coils"/>
    </source>
</evidence>
<name>A0A5B8Z4E3_CYTDA</name>
<accession>A0A5B8Z4E3</accession>
<evidence type="ECO:0000313" key="2">
    <source>
        <dbReference type="EMBL" id="QED47758.1"/>
    </source>
</evidence>
<dbReference type="AlphaFoldDB" id="A0A5B8Z4E3"/>
<organism evidence="2 3">
    <name type="scientific">Cytobacillus dafuensis</name>
    <name type="common">Bacillus dafuensis</name>
    <dbReference type="NCBI Taxonomy" id="1742359"/>
    <lineage>
        <taxon>Bacteria</taxon>
        <taxon>Bacillati</taxon>
        <taxon>Bacillota</taxon>
        <taxon>Bacilli</taxon>
        <taxon>Bacillales</taxon>
        <taxon>Bacillaceae</taxon>
        <taxon>Cytobacillus</taxon>
    </lineage>
</organism>
<keyword evidence="3" id="KW-1185">Reference proteome</keyword>
<evidence type="ECO:0000313" key="3">
    <source>
        <dbReference type="Proteomes" id="UP000321555"/>
    </source>
</evidence>
<dbReference type="OrthoDB" id="6397230at2"/>